<feature type="compositionally biased region" description="Low complexity" evidence="1">
    <location>
        <begin position="357"/>
        <end position="374"/>
    </location>
</feature>
<name>A0A512IX34_9HYPH</name>
<evidence type="ECO:0000313" key="4">
    <source>
        <dbReference type="Proteomes" id="UP000321960"/>
    </source>
</evidence>
<proteinExistence type="predicted"/>
<dbReference type="OrthoDB" id="7833734at2"/>
<organism evidence="2 4">
    <name type="scientific">Methylobacterium oxalidis</name>
    <dbReference type="NCBI Taxonomy" id="944322"/>
    <lineage>
        <taxon>Bacteria</taxon>
        <taxon>Pseudomonadati</taxon>
        <taxon>Pseudomonadota</taxon>
        <taxon>Alphaproteobacteria</taxon>
        <taxon>Hyphomicrobiales</taxon>
        <taxon>Methylobacteriaceae</taxon>
        <taxon>Methylobacterium</taxon>
    </lineage>
</organism>
<reference evidence="5" key="2">
    <citation type="journal article" date="2019" name="Int. J. Syst. Evol. Microbiol.">
        <title>The Global Catalogue of Microorganisms (GCM) 10K type strain sequencing project: providing services to taxonomists for standard genome sequencing and annotation.</title>
        <authorList>
            <consortium name="The Broad Institute Genomics Platform"/>
            <consortium name="The Broad Institute Genome Sequencing Center for Infectious Disease"/>
            <person name="Wu L."/>
            <person name="Ma J."/>
        </authorList>
    </citation>
    <scope>NUCLEOTIDE SEQUENCE [LARGE SCALE GENOMIC DNA]</scope>
    <source>
        <strain evidence="5">NBRC 107715</strain>
    </source>
</reference>
<reference evidence="2 4" key="3">
    <citation type="submission" date="2019-07" db="EMBL/GenBank/DDBJ databases">
        <title>Whole genome shotgun sequence of Methylobacterium oxalidis NBRC 107715.</title>
        <authorList>
            <person name="Hosoyama A."/>
            <person name="Uohara A."/>
            <person name="Ohji S."/>
            <person name="Ichikawa N."/>
        </authorList>
    </citation>
    <scope>NUCLEOTIDE SEQUENCE [LARGE SCALE GENOMIC DNA]</scope>
    <source>
        <strain evidence="2 4">NBRC 107715</strain>
    </source>
</reference>
<keyword evidence="5" id="KW-1185">Reference proteome</keyword>
<gene>
    <name evidence="3" type="ORF">GCM10007888_06030</name>
    <name evidence="2" type="ORF">MOX02_03150</name>
</gene>
<evidence type="ECO:0000313" key="3">
    <source>
        <dbReference type="EMBL" id="GLS62222.1"/>
    </source>
</evidence>
<reference evidence="3" key="4">
    <citation type="submission" date="2023-01" db="EMBL/GenBank/DDBJ databases">
        <title>Draft genome sequence of Methylobacterium oxalidis strain NBRC 107715.</title>
        <authorList>
            <person name="Sun Q."/>
            <person name="Mori K."/>
        </authorList>
    </citation>
    <scope>NUCLEOTIDE SEQUENCE</scope>
    <source>
        <strain evidence="3">NBRC 107715</strain>
    </source>
</reference>
<dbReference type="EMBL" id="BSPK01000004">
    <property type="protein sequence ID" value="GLS62222.1"/>
    <property type="molecule type" value="Genomic_DNA"/>
</dbReference>
<dbReference type="EMBL" id="BJZU01000003">
    <property type="protein sequence ID" value="GEP02277.1"/>
    <property type="molecule type" value="Genomic_DNA"/>
</dbReference>
<comment type="caution">
    <text evidence="2">The sequence shown here is derived from an EMBL/GenBank/DDBJ whole genome shotgun (WGS) entry which is preliminary data.</text>
</comment>
<evidence type="ECO:0000256" key="1">
    <source>
        <dbReference type="SAM" id="MobiDB-lite"/>
    </source>
</evidence>
<dbReference type="SUPFAM" id="SSF69279">
    <property type="entry name" value="Phage tail proteins"/>
    <property type="match status" value="1"/>
</dbReference>
<protein>
    <submittedName>
        <fullName evidence="2">Bacteriophage late control gene D protein</fullName>
    </submittedName>
</protein>
<dbReference type="Proteomes" id="UP001156856">
    <property type="component" value="Unassembled WGS sequence"/>
</dbReference>
<dbReference type="RefSeq" id="WP_147023950.1">
    <property type="nucleotide sequence ID" value="NZ_BJZU01000003.1"/>
</dbReference>
<evidence type="ECO:0000313" key="2">
    <source>
        <dbReference type="EMBL" id="GEP02277.1"/>
    </source>
</evidence>
<feature type="compositionally biased region" description="Polar residues" evidence="1">
    <location>
        <begin position="339"/>
        <end position="348"/>
    </location>
</feature>
<dbReference type="Proteomes" id="UP000321960">
    <property type="component" value="Unassembled WGS sequence"/>
</dbReference>
<dbReference type="AlphaFoldDB" id="A0A512IX34"/>
<feature type="region of interest" description="Disordered" evidence="1">
    <location>
        <begin position="339"/>
        <end position="389"/>
    </location>
</feature>
<reference evidence="3" key="1">
    <citation type="journal article" date="2014" name="Int. J. Syst. Evol. Microbiol.">
        <title>Complete genome of a new Firmicutes species belonging to the dominant human colonic microbiota ('Ruminococcus bicirculans') reveals two chromosomes and a selective capacity to utilize plant glucans.</title>
        <authorList>
            <consortium name="NISC Comparative Sequencing Program"/>
            <person name="Wegmann U."/>
            <person name="Louis P."/>
            <person name="Goesmann A."/>
            <person name="Henrissat B."/>
            <person name="Duncan S.H."/>
            <person name="Flint H.J."/>
        </authorList>
    </citation>
    <scope>NUCLEOTIDE SEQUENCE</scope>
    <source>
        <strain evidence="3">NBRC 107715</strain>
    </source>
</reference>
<sequence>MVNTYTPVYRIDRNGEDITGNFNDRCISLEVRLAAGYGEGDTLTITLDDRDWKISKPTNGETLSIYLGYKETGFSYIGTFEINSISYAWAPKTISIHGTSVSFMNAAKAPAVKAYDSKTLGEIVRDIAKSAGVEAAVSPELDSVKIPFRNSFVSPLHLLQELERTFGAVAKFGEGKLSFTPRDTGDTASGQETPLVVLNPSDIASLELRETSRGSHSKVKAAFFDKTENIKKYVESASPFSSDENSPIYTLGPVFNSQVEAQAAATSKMSDLLRGYVDGGIVLSRGDPFIRDQSRVYIQGARDGINGSYIADMVRHSFTTANGLNTSMHIHSNGTGNDYGSIANADTATPSTPLPGMPTTTPRTGSSTTTPDTGLNGITPGNNRGGAFS</sequence>
<evidence type="ECO:0000313" key="5">
    <source>
        <dbReference type="Proteomes" id="UP001156856"/>
    </source>
</evidence>
<accession>A0A512IX34</accession>